<protein>
    <submittedName>
        <fullName evidence="2">Uncharacterized protein</fullName>
    </submittedName>
</protein>
<feature type="transmembrane region" description="Helical" evidence="1">
    <location>
        <begin position="171"/>
        <end position="194"/>
    </location>
</feature>
<organism evidence="2 3">
    <name type="scientific">Necator americanus</name>
    <name type="common">Human hookworm</name>
    <dbReference type="NCBI Taxonomy" id="51031"/>
    <lineage>
        <taxon>Eukaryota</taxon>
        <taxon>Metazoa</taxon>
        <taxon>Ecdysozoa</taxon>
        <taxon>Nematoda</taxon>
        <taxon>Chromadorea</taxon>
        <taxon>Rhabditida</taxon>
        <taxon>Rhabditina</taxon>
        <taxon>Rhabditomorpha</taxon>
        <taxon>Strongyloidea</taxon>
        <taxon>Ancylostomatidae</taxon>
        <taxon>Bunostominae</taxon>
        <taxon>Necator</taxon>
    </lineage>
</organism>
<dbReference type="Proteomes" id="UP000053676">
    <property type="component" value="Unassembled WGS sequence"/>
</dbReference>
<dbReference type="KEGG" id="nai:NECAME_15785"/>
<dbReference type="EMBL" id="KI669252">
    <property type="protein sequence ID" value="ETN68518.1"/>
    <property type="molecule type" value="Genomic_DNA"/>
</dbReference>
<dbReference type="AlphaFoldDB" id="W2SG50"/>
<name>W2SG50_NECAM</name>
<sequence length="459" mass="51952">MSVNEPGSSSRQPSAHVVELWRRASLPVEAKPENVPITRTQISQRLSGERSWLWTNLSQMSPSDQAIMMTSLTSMWPYPWERRGLNWPLQAGVFANCITSTLIATKISSDMVNFNPKMSFFEAIKQCPKSPFIFGVYSSGIAYYVLRQVFLVPDVFNEKKPCSSCMLSRSVLISLSSGIFLPMLASPYLCYYILLQRQDRKFPPVKNYLDFLALSWEGSRIARPLLLKLIPFQAVVAALSTYFLLWGRDRMFGTLDADPDFARELLVSIQLKPSFKTRFMDFLRSVPYCSDIVGKPAPETERLITGIGNPIVQKVMDYAEMFNKSADACGIGNSFGVVDRICDLPTEKQACAMTARAYDENSGVCKQWISIDLSIFRYTTAVDFLGALVPPNIRDQVWSLKPLNCISIEQKCYCCCAPYHPNPCDAQCTLRPCSRRQAFSSAQIKILRRKWLAKIEEQD</sequence>
<dbReference type="InterPro" id="IPR040271">
    <property type="entry name" value="T19C3.2-like"/>
</dbReference>
<gene>
    <name evidence="2" type="ORF">NECAME_15785</name>
</gene>
<evidence type="ECO:0000256" key="1">
    <source>
        <dbReference type="SAM" id="Phobius"/>
    </source>
</evidence>
<dbReference type="InterPro" id="IPR057591">
    <property type="entry name" value="TMEM126-like"/>
</dbReference>
<dbReference type="PANTHER" id="PTHR37443">
    <property type="entry name" value="PROTEIN CBG09852-RELATED"/>
    <property type="match status" value="1"/>
</dbReference>
<reference evidence="3" key="1">
    <citation type="journal article" date="2014" name="Nat. Genet.">
        <title>Genome of the human hookworm Necator americanus.</title>
        <authorList>
            <person name="Tang Y.T."/>
            <person name="Gao X."/>
            <person name="Rosa B.A."/>
            <person name="Abubucker S."/>
            <person name="Hallsworth-Pepin K."/>
            <person name="Martin J."/>
            <person name="Tyagi R."/>
            <person name="Heizer E."/>
            <person name="Zhang X."/>
            <person name="Bhonagiri-Palsikar V."/>
            <person name="Minx P."/>
            <person name="Warren W.C."/>
            <person name="Wang Q."/>
            <person name="Zhan B."/>
            <person name="Hotez P.J."/>
            <person name="Sternberg P.W."/>
            <person name="Dougall A."/>
            <person name="Gaze S.T."/>
            <person name="Mulvenna J."/>
            <person name="Sotillo J."/>
            <person name="Ranganathan S."/>
            <person name="Rabelo E.M."/>
            <person name="Wilson R.K."/>
            <person name="Felgner P.L."/>
            <person name="Bethony J."/>
            <person name="Hawdon J.M."/>
            <person name="Gasser R.B."/>
            <person name="Loukas A."/>
            <person name="Mitreva M."/>
        </authorList>
    </citation>
    <scope>NUCLEOTIDE SEQUENCE [LARGE SCALE GENOMIC DNA]</scope>
</reference>
<feature type="transmembrane region" description="Helical" evidence="1">
    <location>
        <begin position="225"/>
        <end position="246"/>
    </location>
</feature>
<dbReference type="Pfam" id="PF23408">
    <property type="entry name" value="TMEM126_like"/>
    <property type="match status" value="1"/>
</dbReference>
<dbReference type="CTD" id="25355811"/>
<dbReference type="OrthoDB" id="6234762at2759"/>
<accession>W2SG50</accession>
<evidence type="ECO:0000313" key="3">
    <source>
        <dbReference type="Proteomes" id="UP000053676"/>
    </source>
</evidence>
<keyword evidence="1" id="KW-0812">Transmembrane</keyword>
<keyword evidence="1" id="KW-1133">Transmembrane helix</keyword>
<dbReference type="PANTHER" id="PTHR37443:SF1">
    <property type="entry name" value="PROTEIN CBG23797"/>
    <property type="match status" value="1"/>
</dbReference>
<evidence type="ECO:0000313" key="2">
    <source>
        <dbReference type="EMBL" id="ETN68518.1"/>
    </source>
</evidence>
<proteinExistence type="predicted"/>
<keyword evidence="1" id="KW-0472">Membrane</keyword>
<dbReference type="GeneID" id="25355811"/>
<keyword evidence="3" id="KW-1185">Reference proteome</keyword>